<dbReference type="KEGG" id="halz:E5139_05015"/>
<reference evidence="2 3" key="2">
    <citation type="submission" date="2019-04" db="EMBL/GenBank/DDBJ databases">
        <authorList>
            <person name="Yang S."/>
            <person name="Wei W."/>
        </authorList>
    </citation>
    <scope>NUCLEOTIDE SEQUENCE [LARGE SCALE GENOMIC DNA]</scope>
    <source>
        <strain evidence="3">ZP60</strain>
    </source>
</reference>
<proteinExistence type="predicted"/>
<sequence length="101" mass="10459">MVSAVGPWLDTGEAAVLFAALALATMGTIALFLVACAAAWRRRTTTYLLVTAAIGLLVLRSIVGFGTALGAVAMPAHHIVEHTFDFLIALFVLGAAYAVGE</sequence>
<feature type="transmembrane region" description="Helical" evidence="1">
    <location>
        <begin position="15"/>
        <end position="40"/>
    </location>
</feature>
<keyword evidence="1" id="KW-0472">Membrane</keyword>
<feature type="transmembrane region" description="Helical" evidence="1">
    <location>
        <begin position="47"/>
        <end position="73"/>
    </location>
</feature>
<dbReference type="InterPro" id="IPR055894">
    <property type="entry name" value="DUF7471"/>
</dbReference>
<gene>
    <name evidence="2" type="ORF">E5139_05015</name>
</gene>
<evidence type="ECO:0000256" key="1">
    <source>
        <dbReference type="SAM" id="Phobius"/>
    </source>
</evidence>
<reference evidence="2 3" key="1">
    <citation type="submission" date="2019-04" db="EMBL/GenBank/DDBJ databases">
        <title>Complete genome sequence of Arthrobacter sp. ZXY-2 associated with effective atrazine degradation and salt adaptation.</title>
        <authorList>
            <person name="Zhao X."/>
        </authorList>
    </citation>
    <scope>NUCLEOTIDE SEQUENCE [LARGE SCALE GENOMIC DNA]</scope>
    <source>
        <strain evidence="3">ZP60</strain>
    </source>
</reference>
<dbReference type="Proteomes" id="UP000297053">
    <property type="component" value="Chromosome"/>
</dbReference>
<feature type="transmembrane region" description="Helical" evidence="1">
    <location>
        <begin position="79"/>
        <end position="99"/>
    </location>
</feature>
<evidence type="ECO:0000313" key="2">
    <source>
        <dbReference type="EMBL" id="QCD65029.1"/>
    </source>
</evidence>
<dbReference type="Pfam" id="PF24283">
    <property type="entry name" value="DUF7471"/>
    <property type="match status" value="1"/>
</dbReference>
<dbReference type="GeneID" id="42178273"/>
<dbReference type="OMA" id="HGFDFLI"/>
<accession>A0A4D6KDN9</accession>
<name>A0A4D6KDN9_9EURY</name>
<keyword evidence="1" id="KW-1133">Transmembrane helix</keyword>
<keyword evidence="1" id="KW-0812">Transmembrane</keyword>
<dbReference type="RefSeq" id="WP_012807876.1">
    <property type="nucleotide sequence ID" value="NZ_CP039375.1"/>
</dbReference>
<dbReference type="AlphaFoldDB" id="A0A4D6KDN9"/>
<evidence type="ECO:0000313" key="3">
    <source>
        <dbReference type="Proteomes" id="UP000297053"/>
    </source>
</evidence>
<organism evidence="2 3">
    <name type="scientific">Halomicrobium mukohataei</name>
    <dbReference type="NCBI Taxonomy" id="57705"/>
    <lineage>
        <taxon>Archaea</taxon>
        <taxon>Methanobacteriati</taxon>
        <taxon>Methanobacteriota</taxon>
        <taxon>Stenosarchaea group</taxon>
        <taxon>Halobacteria</taxon>
        <taxon>Halobacteriales</taxon>
        <taxon>Haloarculaceae</taxon>
        <taxon>Halomicrobium</taxon>
    </lineage>
</organism>
<protein>
    <submittedName>
        <fullName evidence="2">Uncharacterized protein</fullName>
    </submittedName>
</protein>
<dbReference type="EMBL" id="CP039375">
    <property type="protein sequence ID" value="QCD65029.1"/>
    <property type="molecule type" value="Genomic_DNA"/>
</dbReference>